<proteinExistence type="predicted"/>
<name>A0A0A9AG08_ARUDO</name>
<organism evidence="1">
    <name type="scientific">Arundo donax</name>
    <name type="common">Giant reed</name>
    <name type="synonym">Donax arundinaceus</name>
    <dbReference type="NCBI Taxonomy" id="35708"/>
    <lineage>
        <taxon>Eukaryota</taxon>
        <taxon>Viridiplantae</taxon>
        <taxon>Streptophyta</taxon>
        <taxon>Embryophyta</taxon>
        <taxon>Tracheophyta</taxon>
        <taxon>Spermatophyta</taxon>
        <taxon>Magnoliopsida</taxon>
        <taxon>Liliopsida</taxon>
        <taxon>Poales</taxon>
        <taxon>Poaceae</taxon>
        <taxon>PACMAD clade</taxon>
        <taxon>Arundinoideae</taxon>
        <taxon>Arundineae</taxon>
        <taxon>Arundo</taxon>
    </lineage>
</organism>
<protein>
    <submittedName>
        <fullName evidence="1">Uncharacterized protein</fullName>
    </submittedName>
</protein>
<sequence>MSYTQHCRSFALGLLPLVPPRL</sequence>
<dbReference type="AlphaFoldDB" id="A0A0A9AG08"/>
<accession>A0A0A9AG08</accession>
<reference evidence="1" key="1">
    <citation type="submission" date="2014-09" db="EMBL/GenBank/DDBJ databases">
        <authorList>
            <person name="Magalhaes I.L.F."/>
            <person name="Oliveira U."/>
            <person name="Santos F.R."/>
            <person name="Vidigal T.H.D.A."/>
            <person name="Brescovit A.D."/>
            <person name="Santos A.J."/>
        </authorList>
    </citation>
    <scope>NUCLEOTIDE SEQUENCE</scope>
    <source>
        <tissue evidence="1">Shoot tissue taken approximately 20 cm above the soil surface</tissue>
    </source>
</reference>
<reference evidence="1" key="2">
    <citation type="journal article" date="2015" name="Data Brief">
        <title>Shoot transcriptome of the giant reed, Arundo donax.</title>
        <authorList>
            <person name="Barrero R.A."/>
            <person name="Guerrero F.D."/>
            <person name="Moolhuijzen P."/>
            <person name="Goolsby J.A."/>
            <person name="Tidwell J."/>
            <person name="Bellgard S.E."/>
            <person name="Bellgard M.I."/>
        </authorList>
    </citation>
    <scope>NUCLEOTIDE SEQUENCE</scope>
    <source>
        <tissue evidence="1">Shoot tissue taken approximately 20 cm above the soil surface</tissue>
    </source>
</reference>
<evidence type="ECO:0000313" key="1">
    <source>
        <dbReference type="EMBL" id="JAD48818.1"/>
    </source>
</evidence>
<dbReference type="EMBL" id="GBRH01249077">
    <property type="protein sequence ID" value="JAD48818.1"/>
    <property type="molecule type" value="Transcribed_RNA"/>
</dbReference>